<dbReference type="SMART" id="SM00065">
    <property type="entry name" value="GAF"/>
    <property type="match status" value="1"/>
</dbReference>
<feature type="domain" description="HD" evidence="4">
    <location>
        <begin position="317"/>
        <end position="439"/>
    </location>
</feature>
<dbReference type="Gene3D" id="1.10.3210.10">
    <property type="entry name" value="Hypothetical protein af1432"/>
    <property type="match status" value="1"/>
</dbReference>
<dbReference type="PROSITE" id="PS51832">
    <property type="entry name" value="HD_GYP"/>
    <property type="match status" value="1"/>
</dbReference>
<dbReference type="CDD" id="cd00130">
    <property type="entry name" value="PAS"/>
    <property type="match status" value="1"/>
</dbReference>
<dbReference type="PROSITE" id="PS50113">
    <property type="entry name" value="PAC"/>
    <property type="match status" value="1"/>
</dbReference>
<dbReference type="PANTHER" id="PTHR43155:SF2">
    <property type="entry name" value="CYCLIC DI-GMP PHOSPHODIESTERASE PA4108"/>
    <property type="match status" value="1"/>
</dbReference>
<sequence>MILDIEKLLKFIMESLEKRLDFDRGMVMLANKQKDSLVYTVGYGHNPRDESYLKNIKFHLDNPLSKGTAVDVFRKQKPVLINDVSEIESDLSAKSLDFVRAMGSQAFICVPIIYKGESMGVLIVDNVQSKKPLSQTDMSLLMGIAPQIGISINNAIAYRKIKESEERFRSLSENAPDIIYTLGINGEFTYINPAIEPNLGYRPDEIVGKYFVDVTTKEDVSKYIRAFKQVRDQKQTLKEEIGILIHKDGTERYFSISGAPNFDSEGNFIGLVGIFKNLTDIRRSEMELKRSLEKLQLAMSSTIDAISMIVESRDPYTAGHQRRVAKLAVAIAQELGLSEERIELIRMGGLIHDIGKIYIPASILTKPSKLGDLEFAMMRSHPTVGYKILNKVDFIPVIVDIVHQHHERIDGSGYPLGISGDDIFLESKIVAVADTVEAMASNRPYRPARGIAFALEEIRKQRGFTLDALVVDACLRLFEEKSFTFKLDSEETTDVNAYWV</sequence>
<dbReference type="PROSITE" id="PS51831">
    <property type="entry name" value="HD"/>
    <property type="match status" value="1"/>
</dbReference>
<feature type="domain" description="PAC" evidence="3">
    <location>
        <begin position="237"/>
        <end position="290"/>
    </location>
</feature>
<dbReference type="Gene3D" id="3.30.450.20">
    <property type="entry name" value="PAS domain"/>
    <property type="match status" value="1"/>
</dbReference>
<feature type="domain" description="HD-GYP" evidence="5">
    <location>
        <begin position="295"/>
        <end position="490"/>
    </location>
</feature>
<dbReference type="InterPro" id="IPR006675">
    <property type="entry name" value="HDIG_dom"/>
</dbReference>
<dbReference type="EMBL" id="LNQE01001051">
    <property type="protein sequence ID" value="KUG21549.1"/>
    <property type="molecule type" value="Genomic_DNA"/>
</dbReference>
<evidence type="ECO:0000259" key="3">
    <source>
        <dbReference type="PROSITE" id="PS50113"/>
    </source>
</evidence>
<dbReference type="PROSITE" id="PS50046">
    <property type="entry name" value="PHYTOCHROME_2"/>
    <property type="match status" value="1"/>
</dbReference>
<evidence type="ECO:0000259" key="1">
    <source>
        <dbReference type="PROSITE" id="PS50046"/>
    </source>
</evidence>
<evidence type="ECO:0008006" key="7">
    <source>
        <dbReference type="Google" id="ProtNLM"/>
    </source>
</evidence>
<proteinExistence type="predicted"/>
<comment type="caution">
    <text evidence="6">The sequence shown here is derived from an EMBL/GenBank/DDBJ whole genome shotgun (WGS) entry which is preliminary data.</text>
</comment>
<dbReference type="InterPro" id="IPR003018">
    <property type="entry name" value="GAF"/>
</dbReference>
<dbReference type="InterPro" id="IPR000014">
    <property type="entry name" value="PAS"/>
</dbReference>
<evidence type="ECO:0000259" key="4">
    <source>
        <dbReference type="PROSITE" id="PS51831"/>
    </source>
</evidence>
<dbReference type="InterPro" id="IPR003607">
    <property type="entry name" value="HD/PDEase_dom"/>
</dbReference>
<dbReference type="InterPro" id="IPR037522">
    <property type="entry name" value="HD_GYP_dom"/>
</dbReference>
<dbReference type="Pfam" id="PF01590">
    <property type="entry name" value="GAF"/>
    <property type="match status" value="1"/>
</dbReference>
<dbReference type="Pfam" id="PF13487">
    <property type="entry name" value="HD_5"/>
    <property type="match status" value="1"/>
</dbReference>
<dbReference type="InterPro" id="IPR000700">
    <property type="entry name" value="PAS-assoc_C"/>
</dbReference>
<feature type="domain" description="PAS" evidence="2">
    <location>
        <begin position="164"/>
        <end position="234"/>
    </location>
</feature>
<dbReference type="SUPFAM" id="SSF109604">
    <property type="entry name" value="HD-domain/PDEase-like"/>
    <property type="match status" value="1"/>
</dbReference>
<dbReference type="SMART" id="SM00091">
    <property type="entry name" value="PAS"/>
    <property type="match status" value="1"/>
</dbReference>
<dbReference type="NCBIfam" id="TIGR00277">
    <property type="entry name" value="HDIG"/>
    <property type="match status" value="1"/>
</dbReference>
<evidence type="ECO:0000259" key="2">
    <source>
        <dbReference type="PROSITE" id="PS50112"/>
    </source>
</evidence>
<dbReference type="InterPro" id="IPR035965">
    <property type="entry name" value="PAS-like_dom_sf"/>
</dbReference>
<accession>A0A0W8FKV9</accession>
<evidence type="ECO:0000313" key="6">
    <source>
        <dbReference type="EMBL" id="KUG21549.1"/>
    </source>
</evidence>
<dbReference type="SUPFAM" id="SSF55785">
    <property type="entry name" value="PYP-like sensor domain (PAS domain)"/>
    <property type="match status" value="1"/>
</dbReference>
<dbReference type="Pfam" id="PF08448">
    <property type="entry name" value="PAS_4"/>
    <property type="match status" value="1"/>
</dbReference>
<dbReference type="SUPFAM" id="SSF55781">
    <property type="entry name" value="GAF domain-like"/>
    <property type="match status" value="1"/>
</dbReference>
<dbReference type="PANTHER" id="PTHR43155">
    <property type="entry name" value="CYCLIC DI-GMP PHOSPHODIESTERASE PA4108-RELATED"/>
    <property type="match status" value="1"/>
</dbReference>
<dbReference type="CDD" id="cd00077">
    <property type="entry name" value="HDc"/>
    <property type="match status" value="1"/>
</dbReference>
<dbReference type="Gene3D" id="3.30.450.40">
    <property type="match status" value="1"/>
</dbReference>
<dbReference type="InterPro" id="IPR029016">
    <property type="entry name" value="GAF-like_dom_sf"/>
</dbReference>
<dbReference type="InterPro" id="IPR016132">
    <property type="entry name" value="Phyto_chromo_attachment"/>
</dbReference>
<organism evidence="6">
    <name type="scientific">hydrocarbon metagenome</name>
    <dbReference type="NCBI Taxonomy" id="938273"/>
    <lineage>
        <taxon>unclassified sequences</taxon>
        <taxon>metagenomes</taxon>
        <taxon>ecological metagenomes</taxon>
    </lineage>
</organism>
<dbReference type="PROSITE" id="PS50112">
    <property type="entry name" value="PAS"/>
    <property type="match status" value="1"/>
</dbReference>
<dbReference type="InterPro" id="IPR013656">
    <property type="entry name" value="PAS_4"/>
</dbReference>
<dbReference type="AlphaFoldDB" id="A0A0W8FKV9"/>
<name>A0A0W8FKV9_9ZZZZ</name>
<evidence type="ECO:0000259" key="5">
    <source>
        <dbReference type="PROSITE" id="PS51832"/>
    </source>
</evidence>
<feature type="domain" description="Phytochrome chromophore attachment site" evidence="1">
    <location>
        <begin position="4"/>
        <end position="147"/>
    </location>
</feature>
<reference evidence="6" key="1">
    <citation type="journal article" date="2015" name="Proc. Natl. Acad. Sci. U.S.A.">
        <title>Networks of energetic and metabolic interactions define dynamics in microbial communities.</title>
        <authorList>
            <person name="Embree M."/>
            <person name="Liu J.K."/>
            <person name="Al-Bassam M.M."/>
            <person name="Zengler K."/>
        </authorList>
    </citation>
    <scope>NUCLEOTIDE SEQUENCE</scope>
</reference>
<gene>
    <name evidence="6" type="ORF">ASZ90_008706</name>
</gene>
<dbReference type="InterPro" id="IPR006674">
    <property type="entry name" value="HD_domain"/>
</dbReference>
<dbReference type="NCBIfam" id="TIGR00229">
    <property type="entry name" value="sensory_box"/>
    <property type="match status" value="1"/>
</dbReference>
<dbReference type="SMART" id="SM00471">
    <property type="entry name" value="HDc"/>
    <property type="match status" value="1"/>
</dbReference>
<protein>
    <recommendedName>
        <fullName evidence="7">Response regulator/sensory box/hdig domain protein</fullName>
    </recommendedName>
</protein>